<organism evidence="2 3">
    <name type="scientific">Oncorhynchus mykiss</name>
    <name type="common">Rainbow trout</name>
    <name type="synonym">Salmo gairdneri</name>
    <dbReference type="NCBI Taxonomy" id="8022"/>
    <lineage>
        <taxon>Eukaryota</taxon>
        <taxon>Metazoa</taxon>
        <taxon>Chordata</taxon>
        <taxon>Craniata</taxon>
        <taxon>Vertebrata</taxon>
        <taxon>Euteleostomi</taxon>
        <taxon>Actinopterygii</taxon>
        <taxon>Neopterygii</taxon>
        <taxon>Teleostei</taxon>
        <taxon>Protacanthopterygii</taxon>
        <taxon>Salmoniformes</taxon>
        <taxon>Salmonidae</taxon>
        <taxon>Salmoninae</taxon>
        <taxon>Oncorhynchus</taxon>
    </lineage>
</organism>
<feature type="compositionally biased region" description="Gly residues" evidence="1">
    <location>
        <begin position="445"/>
        <end position="454"/>
    </location>
</feature>
<dbReference type="PANTHER" id="PTHR24023:SF1112">
    <property type="entry name" value="COL_CUTICLE_N DOMAIN-CONTAINING PROTEIN-RELATED"/>
    <property type="match status" value="1"/>
</dbReference>
<feature type="compositionally biased region" description="Low complexity" evidence="1">
    <location>
        <begin position="701"/>
        <end position="712"/>
    </location>
</feature>
<name>A0A060Y0U2_ONCMY</name>
<accession>A0A060Y0U2</accession>
<sequence>MLISPCMFFLAVYGVQKNVTSTGVSTTTVAPSIPTSDEAKERKFMLLEKENAPVKKETEKLVMAKETGKQFSSAATAIAEEVRRLKARVDALEQASSSSSAHSSRLSSSSAINIIDPLGSVYIDKTSSTSSTTLLRSDNGINLGVAAGAGPGSANGRGQDSVALQRAVQQIVRTELQSDTVRATLAHSMKGARGEPGTKGTVGHPQHGYGNIRQMGHSGLEGPRGPKGNAGEAGAEGPPGQRGREGPTGSRGEPGPPGFGEKGDKGSPGEPGGPGPAGTAGPVGPKGKAKGSVGGHGATGIPGECSLPFSCTIVLEEDTSGPAGPPGNKGEPGEKGPRGTSGVYLSALNIRRIKATDIITKKGLEASYMVSYRVARTGKAHTIVEDLILPAAVDIPGTMLGEKARKTIETITSSNNTVSRCITDMTGDPGLPGVPGDPGFPGPQGQPGGPGPEGDSGLPGPQGPEGPEGQPGPKGEAGVPGAPGIPGYSSGGSARSSPGAPGPPGPPGRDGAPGSGSGTPDVRQYITEYLKSDGVREYMSGPPGPPGVPGPPGGGSLESVDDLASRVIAYIQSGGIASGVPGPPGPPGAPGGGSTSLNDIISLLQREEVRRYVIGPPGPAGPPGIPGIPWRGGYGFNTHEVAGRVLNLMNEQGMVGMLGPPGPPGPPGLPGSYSDISYLLQNTEYRGVLGAQGPPGPPAGPSGQAPYSSSGYRLEEVKDYIQSPPGPPGSQGHKGEQGSSRYGHAFDHRTSEGRRLAETETDYSNIAVRVTDYIKYHGLLRDVVENRSQLEKSQVVQGPPGPPGPPGAPGFSRVFGSHSNATDLVEYIRAHGNIVGPPGRPGQKGDIQVIKAREVPFEPLRLLHL</sequence>
<dbReference type="GO" id="GO:0005615">
    <property type="term" value="C:extracellular space"/>
    <property type="evidence" value="ECO:0007669"/>
    <property type="project" value="TreeGrafter"/>
</dbReference>
<dbReference type="InterPro" id="IPR050149">
    <property type="entry name" value="Collagen_superfamily"/>
</dbReference>
<evidence type="ECO:0000256" key="1">
    <source>
        <dbReference type="SAM" id="MobiDB-lite"/>
    </source>
</evidence>
<feature type="region of interest" description="Disordered" evidence="1">
    <location>
        <begin position="419"/>
        <end position="522"/>
    </location>
</feature>
<dbReference type="PaxDb" id="8022-A0A060Y0U2"/>
<feature type="compositionally biased region" description="Basic and acidic residues" evidence="1">
    <location>
        <begin position="744"/>
        <end position="757"/>
    </location>
</feature>
<dbReference type="EMBL" id="FR906856">
    <property type="protein sequence ID" value="CDQ85558.1"/>
    <property type="molecule type" value="Genomic_DNA"/>
</dbReference>
<feature type="region of interest" description="Disordered" evidence="1">
    <location>
        <begin position="575"/>
        <end position="596"/>
    </location>
</feature>
<reference evidence="2" key="2">
    <citation type="submission" date="2014-03" db="EMBL/GenBank/DDBJ databases">
        <authorList>
            <person name="Genoscope - CEA"/>
        </authorList>
    </citation>
    <scope>NUCLEOTIDE SEQUENCE</scope>
</reference>
<dbReference type="AlphaFoldDB" id="A0A060Y0U2"/>
<feature type="compositionally biased region" description="Low complexity" evidence="1">
    <location>
        <begin position="486"/>
        <end position="499"/>
    </location>
</feature>
<dbReference type="Pfam" id="PF01391">
    <property type="entry name" value="Collagen"/>
    <property type="match status" value="1"/>
</dbReference>
<feature type="compositionally biased region" description="Low complexity" evidence="1">
    <location>
        <begin position="226"/>
        <end position="241"/>
    </location>
</feature>
<protein>
    <recommendedName>
        <fullName evidence="4">Collagen alpha-1(XVII) chain-like</fullName>
    </recommendedName>
</protein>
<feature type="region of interest" description="Disordered" evidence="1">
    <location>
        <begin position="687"/>
        <end position="757"/>
    </location>
</feature>
<dbReference type="PANTHER" id="PTHR24023">
    <property type="entry name" value="COLLAGEN ALPHA"/>
    <property type="match status" value="1"/>
</dbReference>
<reference evidence="2" key="1">
    <citation type="journal article" date="2014" name="Nat. Commun.">
        <title>The rainbow trout genome provides novel insights into evolution after whole-genome duplication in vertebrates.</title>
        <authorList>
            <person name="Berthelot C."/>
            <person name="Brunet F."/>
            <person name="Chalopin D."/>
            <person name="Juanchich A."/>
            <person name="Bernard M."/>
            <person name="Noel B."/>
            <person name="Bento P."/>
            <person name="Da Silva C."/>
            <person name="Labadie K."/>
            <person name="Alberti A."/>
            <person name="Aury J.M."/>
            <person name="Louis A."/>
            <person name="Dehais P."/>
            <person name="Bardou P."/>
            <person name="Montfort J."/>
            <person name="Klopp C."/>
            <person name="Cabau C."/>
            <person name="Gaspin C."/>
            <person name="Thorgaard G.H."/>
            <person name="Boussaha M."/>
            <person name="Quillet E."/>
            <person name="Guyomard R."/>
            <person name="Galiana D."/>
            <person name="Bobe J."/>
            <person name="Volff J.N."/>
            <person name="Genet C."/>
            <person name="Wincker P."/>
            <person name="Jaillon O."/>
            <person name="Roest Crollius H."/>
            <person name="Guiguen Y."/>
        </authorList>
    </citation>
    <scope>NUCLEOTIDE SEQUENCE [LARGE SCALE GENOMIC DNA]</scope>
</reference>
<dbReference type="Proteomes" id="UP000193380">
    <property type="component" value="Unassembled WGS sequence"/>
</dbReference>
<proteinExistence type="predicted"/>
<dbReference type="STRING" id="8022.A0A060Y0U2"/>
<dbReference type="Gene3D" id="1.20.5.320">
    <property type="entry name" value="6-Phosphogluconate Dehydrogenase, domain 3"/>
    <property type="match status" value="3"/>
</dbReference>
<evidence type="ECO:0000313" key="2">
    <source>
        <dbReference type="EMBL" id="CDQ85558.1"/>
    </source>
</evidence>
<feature type="region of interest" description="Disordered" evidence="1">
    <location>
        <begin position="188"/>
        <end position="302"/>
    </location>
</feature>
<feature type="compositionally biased region" description="Low complexity" evidence="1">
    <location>
        <begin position="455"/>
        <end position="476"/>
    </location>
</feature>
<dbReference type="GO" id="GO:0031012">
    <property type="term" value="C:extracellular matrix"/>
    <property type="evidence" value="ECO:0007669"/>
    <property type="project" value="TreeGrafter"/>
</dbReference>
<evidence type="ECO:0000313" key="3">
    <source>
        <dbReference type="Proteomes" id="UP000193380"/>
    </source>
</evidence>
<feature type="region of interest" description="Disordered" evidence="1">
    <location>
        <begin position="316"/>
        <end position="340"/>
    </location>
</feature>
<evidence type="ECO:0008006" key="4">
    <source>
        <dbReference type="Google" id="ProtNLM"/>
    </source>
</evidence>
<feature type="compositionally biased region" description="Gly residues" evidence="1">
    <location>
        <begin position="269"/>
        <end position="278"/>
    </location>
</feature>
<gene>
    <name evidence="2" type="ORF">GSONMT00013874001</name>
</gene>
<dbReference type="InterPro" id="IPR008160">
    <property type="entry name" value="Collagen"/>
</dbReference>
<feature type="compositionally biased region" description="Pro residues" evidence="1">
    <location>
        <begin position="542"/>
        <end position="552"/>
    </location>
</feature>
<feature type="region of interest" description="Disordered" evidence="1">
    <location>
        <begin position="535"/>
        <end position="558"/>
    </location>
</feature>